<keyword evidence="3" id="KW-1185">Reference proteome</keyword>
<dbReference type="RefSeq" id="WP_345347485.1">
    <property type="nucleotide sequence ID" value="NZ_BAABHJ010000001.1"/>
</dbReference>
<organism evidence="2 3">
    <name type="scientific">Actinoallomurus liliacearum</name>
    <dbReference type="NCBI Taxonomy" id="1080073"/>
    <lineage>
        <taxon>Bacteria</taxon>
        <taxon>Bacillati</taxon>
        <taxon>Actinomycetota</taxon>
        <taxon>Actinomycetes</taxon>
        <taxon>Streptosporangiales</taxon>
        <taxon>Thermomonosporaceae</taxon>
        <taxon>Actinoallomurus</taxon>
    </lineage>
</organism>
<proteinExistence type="predicted"/>
<feature type="active site" description="Proton acceptor" evidence="1">
    <location>
        <position position="16"/>
    </location>
</feature>
<reference evidence="3" key="1">
    <citation type="journal article" date="2019" name="Int. J. Syst. Evol. Microbiol.">
        <title>The Global Catalogue of Microorganisms (GCM) 10K type strain sequencing project: providing services to taxonomists for standard genome sequencing and annotation.</title>
        <authorList>
            <consortium name="The Broad Institute Genomics Platform"/>
            <consortium name="The Broad Institute Genome Sequencing Center for Infectious Disease"/>
            <person name="Wu L."/>
            <person name="Ma J."/>
        </authorList>
    </citation>
    <scope>NUCLEOTIDE SEQUENCE [LARGE SCALE GENOMIC DNA]</scope>
    <source>
        <strain evidence="3">JCM 17938</strain>
    </source>
</reference>
<dbReference type="Proteomes" id="UP001500212">
    <property type="component" value="Unassembled WGS sequence"/>
</dbReference>
<dbReference type="PROSITE" id="PS00920">
    <property type="entry name" value="NITRIL_CHT_1"/>
    <property type="match status" value="1"/>
</dbReference>
<evidence type="ECO:0000313" key="2">
    <source>
        <dbReference type="EMBL" id="GAA4601600.1"/>
    </source>
</evidence>
<evidence type="ECO:0008006" key="4">
    <source>
        <dbReference type="Google" id="ProtNLM"/>
    </source>
</evidence>
<dbReference type="InterPro" id="IPR036526">
    <property type="entry name" value="C-N_Hydrolase_sf"/>
</dbReference>
<dbReference type="SUPFAM" id="SSF56317">
    <property type="entry name" value="Carbon-nitrogen hydrolase"/>
    <property type="match status" value="1"/>
</dbReference>
<evidence type="ECO:0000313" key="3">
    <source>
        <dbReference type="Proteomes" id="UP001500212"/>
    </source>
</evidence>
<dbReference type="EMBL" id="BAABHJ010000001">
    <property type="protein sequence ID" value="GAA4601600.1"/>
    <property type="molecule type" value="Genomic_DNA"/>
</dbReference>
<evidence type="ECO:0000256" key="1">
    <source>
        <dbReference type="PROSITE-ProRule" id="PRU10139"/>
    </source>
</evidence>
<sequence>MTAARAAGARLVQFPEGAISGYPGDRAAKQALSGWNVDWAAVREQLEGVAALAGELGLCGWWSAATTV</sequence>
<accession>A0ABP8T9I1</accession>
<name>A0ABP8T9I1_9ACTN</name>
<gene>
    <name evidence="2" type="ORF">GCM10023195_04290</name>
</gene>
<comment type="caution">
    <text evidence="2">The sequence shown here is derived from an EMBL/GenBank/DDBJ whole genome shotgun (WGS) entry which is preliminary data.</text>
</comment>
<dbReference type="InterPro" id="IPR000132">
    <property type="entry name" value="Nitrilase/CN_hydratase_CS"/>
</dbReference>
<protein>
    <recommendedName>
        <fullName evidence="4">CN hydrolase domain-containing protein</fullName>
    </recommendedName>
</protein>